<comment type="similarity">
    <text evidence="5">Belongs to the SAT4 family.</text>
</comment>
<evidence type="ECO:0000256" key="1">
    <source>
        <dbReference type="ARBA" id="ARBA00004141"/>
    </source>
</evidence>
<feature type="transmembrane region" description="Helical" evidence="6">
    <location>
        <begin position="50"/>
        <end position="75"/>
    </location>
</feature>
<organism evidence="8 9">
    <name type="scientific">Cephalotrichum gorgonifer</name>
    <dbReference type="NCBI Taxonomy" id="2041049"/>
    <lineage>
        <taxon>Eukaryota</taxon>
        <taxon>Fungi</taxon>
        <taxon>Dikarya</taxon>
        <taxon>Ascomycota</taxon>
        <taxon>Pezizomycotina</taxon>
        <taxon>Sordariomycetes</taxon>
        <taxon>Hypocreomycetidae</taxon>
        <taxon>Microascales</taxon>
        <taxon>Microascaceae</taxon>
        <taxon>Cephalotrichum</taxon>
    </lineage>
</organism>
<feature type="domain" description="Rhodopsin" evidence="7">
    <location>
        <begin position="36"/>
        <end position="220"/>
    </location>
</feature>
<evidence type="ECO:0000256" key="3">
    <source>
        <dbReference type="ARBA" id="ARBA00022989"/>
    </source>
</evidence>
<dbReference type="PANTHER" id="PTHR33048">
    <property type="entry name" value="PTH11-LIKE INTEGRAL MEMBRANE PROTEIN (AFU_ORTHOLOGUE AFUA_5G11245)"/>
    <property type="match status" value="1"/>
</dbReference>
<dbReference type="EMBL" id="ONZQ02000017">
    <property type="protein sequence ID" value="SPO06831.1"/>
    <property type="molecule type" value="Genomic_DNA"/>
</dbReference>
<keyword evidence="9" id="KW-1185">Reference proteome</keyword>
<gene>
    <name evidence="8" type="ORF">DNG_09525</name>
</gene>
<dbReference type="GO" id="GO:0016020">
    <property type="term" value="C:membrane"/>
    <property type="evidence" value="ECO:0007669"/>
    <property type="project" value="UniProtKB-SubCell"/>
</dbReference>
<dbReference type="InterPro" id="IPR049326">
    <property type="entry name" value="Rhodopsin_dom_fungi"/>
</dbReference>
<keyword evidence="2 6" id="KW-0812">Transmembrane</keyword>
<dbReference type="PANTHER" id="PTHR33048:SF155">
    <property type="entry name" value="INTEGRAL MEMBRANE PROTEIN"/>
    <property type="match status" value="1"/>
</dbReference>
<dbReference type="InterPro" id="IPR052337">
    <property type="entry name" value="SAT4-like"/>
</dbReference>
<feature type="transmembrane region" description="Helical" evidence="6">
    <location>
        <begin position="173"/>
        <end position="201"/>
    </location>
</feature>
<evidence type="ECO:0000256" key="5">
    <source>
        <dbReference type="ARBA" id="ARBA00038359"/>
    </source>
</evidence>
<dbReference type="Proteomes" id="UP001187682">
    <property type="component" value="Unassembled WGS sequence"/>
</dbReference>
<dbReference type="Pfam" id="PF20684">
    <property type="entry name" value="Fung_rhodopsin"/>
    <property type="match status" value="1"/>
</dbReference>
<comment type="subcellular location">
    <subcellularLocation>
        <location evidence="1">Membrane</location>
        <topology evidence="1">Multi-pass membrane protein</topology>
    </subcellularLocation>
</comment>
<keyword evidence="4 6" id="KW-0472">Membrane</keyword>
<protein>
    <recommendedName>
        <fullName evidence="7">Rhodopsin domain-containing protein</fullName>
    </recommendedName>
</protein>
<proteinExistence type="inferred from homology"/>
<keyword evidence="3 6" id="KW-1133">Transmembrane helix</keyword>
<accession>A0AAE8N5W1</accession>
<evidence type="ECO:0000313" key="9">
    <source>
        <dbReference type="Proteomes" id="UP001187682"/>
    </source>
</evidence>
<comment type="caution">
    <text evidence="8">The sequence shown here is derived from an EMBL/GenBank/DDBJ whole genome shotgun (WGS) entry which is preliminary data.</text>
</comment>
<dbReference type="AlphaFoldDB" id="A0AAE8N5W1"/>
<sequence>MSNATLPSPPPLSHRAIELIIEISTITAVALIFVVARISSRLISVGKLGIGDLLVIFSIILGILFVALAGVGIHYGGAQHAADLHPQDLSRSIRFTLISFAPGAMSFTFPKYAVVLLLVKILNPGKNHRRFMWVVSVVYGLLVVSAVVINFAQCQPPAKQWGGATGKCWSRQIIVVYGTVLAALSALFDFYLAIYSTIILWRLQMSWKKKLGLSFALGFGYW</sequence>
<name>A0AAE8N5W1_9PEZI</name>
<feature type="transmembrane region" description="Helical" evidence="6">
    <location>
        <begin position="95"/>
        <end position="119"/>
    </location>
</feature>
<evidence type="ECO:0000256" key="4">
    <source>
        <dbReference type="ARBA" id="ARBA00023136"/>
    </source>
</evidence>
<evidence type="ECO:0000256" key="6">
    <source>
        <dbReference type="SAM" id="Phobius"/>
    </source>
</evidence>
<feature type="transmembrane region" description="Helical" evidence="6">
    <location>
        <begin position="131"/>
        <end position="153"/>
    </location>
</feature>
<evidence type="ECO:0000313" key="8">
    <source>
        <dbReference type="EMBL" id="SPO06831.1"/>
    </source>
</evidence>
<reference evidence="8" key="1">
    <citation type="submission" date="2018-03" db="EMBL/GenBank/DDBJ databases">
        <authorList>
            <person name="Guldener U."/>
        </authorList>
    </citation>
    <scope>NUCLEOTIDE SEQUENCE</scope>
</reference>
<evidence type="ECO:0000256" key="2">
    <source>
        <dbReference type="ARBA" id="ARBA00022692"/>
    </source>
</evidence>
<feature type="transmembrane region" description="Helical" evidence="6">
    <location>
        <begin position="20"/>
        <end position="38"/>
    </location>
</feature>
<evidence type="ECO:0000259" key="7">
    <source>
        <dbReference type="Pfam" id="PF20684"/>
    </source>
</evidence>